<dbReference type="EMBL" id="MFNF01000057">
    <property type="protein sequence ID" value="OGG99477.1"/>
    <property type="molecule type" value="Genomic_DNA"/>
</dbReference>
<sequence>MWGSELELERILEDFRAGRLDLPSTLARLKGIEELGFARLDLSREARTGFAEVVYGAGKTAGQLEGILNSFKRRGERLLVTRIGEERAKGLVKLFPDLEHNPGARLLVGPWGPVPQPLGSLAVLCAGTADIPVAEEVAAVAEFLGVQVRRFYDLGVAGAHRLFSRFEEIQAAQVLVVVAGMDGALPSLVGGLVRRPIVAVPTSVGYGAGFEGLAPLLTMLNSCAAGVSVVNIDNGFGAAMTAAKILLLVKDSTPAGSKTWGLPAGPDPRGK</sequence>
<accession>A0A1F6GN17</accession>
<dbReference type="Pfam" id="PF00731">
    <property type="entry name" value="AIRC"/>
    <property type="match status" value="1"/>
</dbReference>
<dbReference type="InterPro" id="IPR039476">
    <property type="entry name" value="P2CMN_synthase_LarB"/>
</dbReference>
<dbReference type="GO" id="GO:0006189">
    <property type="term" value="P:'de novo' IMP biosynthetic process"/>
    <property type="evidence" value="ECO:0007669"/>
    <property type="project" value="InterPro"/>
</dbReference>
<gene>
    <name evidence="2" type="ORF">A2557_12850</name>
</gene>
<protein>
    <recommendedName>
        <fullName evidence="1">PurE domain-containing protein</fullName>
    </recommendedName>
</protein>
<dbReference type="Proteomes" id="UP000177583">
    <property type="component" value="Unassembled WGS sequence"/>
</dbReference>
<reference evidence="2 3" key="1">
    <citation type="journal article" date="2016" name="Nat. Commun.">
        <title>Thousands of microbial genomes shed light on interconnected biogeochemical processes in an aquifer system.</title>
        <authorList>
            <person name="Anantharaman K."/>
            <person name="Brown C.T."/>
            <person name="Hug L.A."/>
            <person name="Sharon I."/>
            <person name="Castelle C.J."/>
            <person name="Probst A.J."/>
            <person name="Thomas B.C."/>
            <person name="Singh A."/>
            <person name="Wilkins M.J."/>
            <person name="Karaoz U."/>
            <person name="Brodie E.L."/>
            <person name="Williams K.H."/>
            <person name="Hubbard S.S."/>
            <person name="Banfield J.F."/>
        </authorList>
    </citation>
    <scope>NUCLEOTIDE SEQUENCE [LARGE SCALE GENOMIC DNA]</scope>
</reference>
<dbReference type="GO" id="GO:0016787">
    <property type="term" value="F:hydrolase activity"/>
    <property type="evidence" value="ECO:0007669"/>
    <property type="project" value="InterPro"/>
</dbReference>
<dbReference type="SUPFAM" id="SSF52255">
    <property type="entry name" value="N5-CAIR mutase (phosphoribosylaminoimidazole carboxylase, PurE)"/>
    <property type="match status" value="1"/>
</dbReference>
<proteinExistence type="predicted"/>
<dbReference type="PANTHER" id="PTHR43064">
    <property type="entry name" value="PHOSPHORIBOSYLAMINOIMIDAZOLE CARBOXYLASE-RELATED"/>
    <property type="match status" value="1"/>
</dbReference>
<organism evidence="2 3">
    <name type="scientific">Candidatus Lambdaproteobacteria bacterium RIFOXYD2_FULL_56_26</name>
    <dbReference type="NCBI Taxonomy" id="1817773"/>
    <lineage>
        <taxon>Bacteria</taxon>
        <taxon>Pseudomonadati</taxon>
        <taxon>Pseudomonadota</taxon>
        <taxon>Candidatus Lambdaproteobacteria</taxon>
    </lineage>
</organism>
<dbReference type="InterPro" id="IPR000031">
    <property type="entry name" value="PurE_dom"/>
</dbReference>
<evidence type="ECO:0000313" key="2">
    <source>
        <dbReference type="EMBL" id="OGG99477.1"/>
    </source>
</evidence>
<dbReference type="SMART" id="SM01001">
    <property type="entry name" value="AIRC"/>
    <property type="match status" value="1"/>
</dbReference>
<dbReference type="AlphaFoldDB" id="A0A1F6GN17"/>
<evidence type="ECO:0000259" key="1">
    <source>
        <dbReference type="SMART" id="SM01001"/>
    </source>
</evidence>
<evidence type="ECO:0000313" key="3">
    <source>
        <dbReference type="Proteomes" id="UP000177583"/>
    </source>
</evidence>
<name>A0A1F6GN17_9PROT</name>
<dbReference type="NCBIfam" id="NF033503">
    <property type="entry name" value="LarB"/>
    <property type="match status" value="1"/>
</dbReference>
<dbReference type="PANTHER" id="PTHR43064:SF1">
    <property type="entry name" value="SLL1489 PROTEIN"/>
    <property type="match status" value="1"/>
</dbReference>
<dbReference type="Gene3D" id="3.40.50.1970">
    <property type="match status" value="1"/>
</dbReference>
<feature type="domain" description="PurE" evidence="1">
    <location>
        <begin position="119"/>
        <end position="251"/>
    </location>
</feature>
<comment type="caution">
    <text evidence="2">The sequence shown here is derived from an EMBL/GenBank/DDBJ whole genome shotgun (WGS) entry which is preliminary data.</text>
</comment>